<dbReference type="STRING" id="56780.SYN_02449"/>
<feature type="domain" description="Zinc finger/thioredoxin putative" evidence="2">
    <location>
        <begin position="1"/>
        <end position="36"/>
    </location>
</feature>
<dbReference type="Pfam" id="PF13717">
    <property type="entry name" value="Zn_ribbon_4"/>
    <property type="match status" value="1"/>
</dbReference>
<keyword evidence="1" id="KW-1133">Transmembrane helix</keyword>
<keyword evidence="1" id="KW-0812">Transmembrane</keyword>
<dbReference type="Pfam" id="PF11906">
    <property type="entry name" value="DUF3426"/>
    <property type="match status" value="1"/>
</dbReference>
<evidence type="ECO:0000313" key="4">
    <source>
        <dbReference type="Proteomes" id="UP000001933"/>
    </source>
</evidence>
<dbReference type="NCBIfam" id="TIGR02098">
    <property type="entry name" value="MJ0042_CXXC"/>
    <property type="match status" value="1"/>
</dbReference>
<evidence type="ECO:0000259" key="2">
    <source>
        <dbReference type="Pfam" id="PF13717"/>
    </source>
</evidence>
<dbReference type="EMBL" id="CP000252">
    <property type="protein sequence ID" value="ABC76594.1"/>
    <property type="molecule type" value="Genomic_DNA"/>
</dbReference>
<dbReference type="Proteomes" id="UP000001933">
    <property type="component" value="Chromosome"/>
</dbReference>
<keyword evidence="1" id="KW-0472">Membrane</keyword>
<proteinExistence type="predicted"/>
<reference evidence="3 4" key="1">
    <citation type="journal article" date="2007" name="Proc. Natl. Acad. Sci. U.S.A.">
        <title>The genome of Syntrophus aciditrophicus: life at the thermodynamic limit of microbial growth.</title>
        <authorList>
            <person name="McInerney M.J."/>
            <person name="Rohlin L."/>
            <person name="Mouttaki H."/>
            <person name="Kim U."/>
            <person name="Krupp R.S."/>
            <person name="Rios-Hernandez L."/>
            <person name="Sieber J."/>
            <person name="Struchtemeyer C.G."/>
            <person name="Bhattacharyya A."/>
            <person name="Campbell J.W."/>
            <person name="Gunsalus R.P."/>
        </authorList>
    </citation>
    <scope>NUCLEOTIDE SEQUENCE [LARGE SCALE GENOMIC DNA]</scope>
    <source>
        <strain evidence="3 4">SB</strain>
    </source>
</reference>
<sequence>MIISCIKCFTKYRFDDSLMEGNGVWVRCSRCRKLFFQENPAKKELREASVVAADMDVLSPEPGRDSDFPDFDKKLDAGTSREEIDVFLAKIEETKKTLEENDDTETLVRIGKEVRKEAEPETGGIGSVAKPTGAVYEQSEPGTSEFAGPSVKTEKRGFWSPWRILALILFINLLFGGIYLWFFPGTSGRFVRDLSTTVPYVGGLLGSGEKSGDFHLNQIRLEDVRQRHVSNLMAGKLRVIEGVAVNSSPWPITRMQVKGELYDSNGAMIADRFAYAGNLLSDDELATLSEEALQKELDLPMGSDAQNIRIEPKGQIPFMIIFAHEPPDIVKAMVSPAGGEKLLQ</sequence>
<dbReference type="KEGG" id="sat:SYN_02449"/>
<feature type="transmembrane region" description="Helical" evidence="1">
    <location>
        <begin position="162"/>
        <end position="182"/>
    </location>
</feature>
<gene>
    <name evidence="3" type="ORF">SYN_02449</name>
</gene>
<keyword evidence="4" id="KW-1185">Reference proteome</keyword>
<dbReference type="RefSeq" id="WP_011416628.1">
    <property type="nucleotide sequence ID" value="NC_007759.1"/>
</dbReference>
<dbReference type="AlphaFoldDB" id="Q2LR88"/>
<dbReference type="InParanoid" id="Q2LR88"/>
<accession>Q2LR88</accession>
<dbReference type="InterPro" id="IPR021834">
    <property type="entry name" value="DUF3426"/>
</dbReference>
<dbReference type="eggNOG" id="ENOG50337XV">
    <property type="taxonomic scope" value="Bacteria"/>
</dbReference>
<dbReference type="InterPro" id="IPR011723">
    <property type="entry name" value="Znf/thioredoxin_put"/>
</dbReference>
<evidence type="ECO:0000313" key="3">
    <source>
        <dbReference type="EMBL" id="ABC76594.1"/>
    </source>
</evidence>
<protein>
    <submittedName>
        <fullName evidence="3">Hypothetical membrane protein</fullName>
    </submittedName>
</protein>
<name>Q2LR88_SYNAS</name>
<evidence type="ECO:0000256" key="1">
    <source>
        <dbReference type="SAM" id="Phobius"/>
    </source>
</evidence>
<organism evidence="3 4">
    <name type="scientific">Syntrophus aciditrophicus (strain SB)</name>
    <dbReference type="NCBI Taxonomy" id="56780"/>
    <lineage>
        <taxon>Bacteria</taxon>
        <taxon>Pseudomonadati</taxon>
        <taxon>Thermodesulfobacteriota</taxon>
        <taxon>Syntrophia</taxon>
        <taxon>Syntrophales</taxon>
        <taxon>Syntrophaceae</taxon>
        <taxon>Syntrophus</taxon>
    </lineage>
</organism>
<dbReference type="OrthoDB" id="5506264at2"/>
<dbReference type="HOGENOM" id="CLU_060912_0_0_7"/>